<evidence type="ECO:0000313" key="2">
    <source>
        <dbReference type="Proteomes" id="UP000199622"/>
    </source>
</evidence>
<dbReference type="RefSeq" id="WP_244170045.1">
    <property type="nucleotide sequence ID" value="NZ_FNSO01000002.1"/>
</dbReference>
<dbReference type="EMBL" id="FNSO01000002">
    <property type="protein sequence ID" value="SEB34585.1"/>
    <property type="molecule type" value="Genomic_DNA"/>
</dbReference>
<gene>
    <name evidence="1" type="ORF">SAMN04489727_1024</name>
</gene>
<dbReference type="AlphaFoldDB" id="A0A1H4IL50"/>
<accession>A0A1H4IL50</accession>
<keyword evidence="2" id="KW-1185">Reference proteome</keyword>
<evidence type="ECO:0008006" key="3">
    <source>
        <dbReference type="Google" id="ProtNLM"/>
    </source>
</evidence>
<name>A0A1H4IL50_9PSEU</name>
<organism evidence="1 2">
    <name type="scientific">Amycolatopsis tolypomycina</name>
    <dbReference type="NCBI Taxonomy" id="208445"/>
    <lineage>
        <taxon>Bacteria</taxon>
        <taxon>Bacillati</taxon>
        <taxon>Actinomycetota</taxon>
        <taxon>Actinomycetes</taxon>
        <taxon>Pseudonocardiales</taxon>
        <taxon>Pseudonocardiaceae</taxon>
        <taxon>Amycolatopsis</taxon>
    </lineage>
</organism>
<dbReference type="Proteomes" id="UP000199622">
    <property type="component" value="Unassembled WGS sequence"/>
</dbReference>
<dbReference type="STRING" id="208445.SAMN04489727_1024"/>
<proteinExistence type="predicted"/>
<reference evidence="2" key="1">
    <citation type="submission" date="2016-10" db="EMBL/GenBank/DDBJ databases">
        <authorList>
            <person name="Varghese N."/>
            <person name="Submissions S."/>
        </authorList>
    </citation>
    <scope>NUCLEOTIDE SEQUENCE [LARGE SCALE GENOMIC DNA]</scope>
    <source>
        <strain evidence="2">DSM 44544</strain>
    </source>
</reference>
<evidence type="ECO:0000313" key="1">
    <source>
        <dbReference type="EMBL" id="SEB34585.1"/>
    </source>
</evidence>
<protein>
    <recommendedName>
        <fullName evidence="3">Excreted virulence factor EspC, type VII ESX diderm</fullName>
    </recommendedName>
</protein>
<sequence length="104" mass="10498">MPNGYEASSEAMMRAQVRLADVADDPASEAKKVAPTAIVAIDFGRVHQEGFGKYKAGIDEIGAGMTGLSNALLNLGSGIGSAGAKYTAQEANAGAQANQAGGNR</sequence>